<dbReference type="Pfam" id="PF04613">
    <property type="entry name" value="LpxD"/>
    <property type="match status" value="1"/>
</dbReference>
<comment type="subunit">
    <text evidence="7">Homotrimer.</text>
</comment>
<evidence type="ECO:0000256" key="7">
    <source>
        <dbReference type="HAMAP-Rule" id="MF_00523"/>
    </source>
</evidence>
<comment type="catalytic activity">
    <reaction evidence="7">
        <text>a UDP-3-O-[(3R)-3-hydroxyacyl]-alpha-D-glucosamine + a (3R)-hydroxyacyl-[ACP] = a UDP-2-N,3-O-bis[(3R)-3-hydroxyacyl]-alpha-D-glucosamine + holo-[ACP] + H(+)</text>
        <dbReference type="Rhea" id="RHEA:53836"/>
        <dbReference type="Rhea" id="RHEA-COMP:9685"/>
        <dbReference type="Rhea" id="RHEA-COMP:9945"/>
        <dbReference type="ChEBI" id="CHEBI:15378"/>
        <dbReference type="ChEBI" id="CHEBI:64479"/>
        <dbReference type="ChEBI" id="CHEBI:78827"/>
        <dbReference type="ChEBI" id="CHEBI:137740"/>
        <dbReference type="ChEBI" id="CHEBI:137748"/>
        <dbReference type="EC" id="2.3.1.191"/>
    </reaction>
</comment>
<evidence type="ECO:0000256" key="4">
    <source>
        <dbReference type="ARBA" id="ARBA00022737"/>
    </source>
</evidence>
<feature type="domain" description="UDP-3-O-[3-hydroxymyristoyl] glucosamine N-acyltransferase non-repeat region" evidence="8">
    <location>
        <begin position="33"/>
        <end position="100"/>
    </location>
</feature>
<organism evidence="9 10">
    <name type="scientific">Candidatus Bealeia paramacronuclearis</name>
    <dbReference type="NCBI Taxonomy" id="1921001"/>
    <lineage>
        <taxon>Bacteria</taxon>
        <taxon>Pseudomonadati</taxon>
        <taxon>Pseudomonadota</taxon>
        <taxon>Alphaproteobacteria</taxon>
        <taxon>Holosporales</taxon>
        <taxon>Holosporaceae</taxon>
        <taxon>Candidatus Bealeia</taxon>
    </lineage>
</organism>
<dbReference type="CDD" id="cd03352">
    <property type="entry name" value="LbH_LpxD"/>
    <property type="match status" value="1"/>
</dbReference>
<accession>A0ABZ2C6Y8</accession>
<dbReference type="Gene3D" id="3.40.1390.10">
    <property type="entry name" value="MurE/MurF, N-terminal domain"/>
    <property type="match status" value="1"/>
</dbReference>
<keyword evidence="10" id="KW-1185">Reference proteome</keyword>
<name>A0ABZ2C6Y8_9PROT</name>
<dbReference type="RefSeq" id="WP_331255900.1">
    <property type="nucleotide sequence ID" value="NZ_CP133270.1"/>
</dbReference>
<comment type="pathway">
    <text evidence="7">Bacterial outer membrane biogenesis; LPS lipid A biosynthesis.</text>
</comment>
<keyword evidence="1 7" id="KW-0444">Lipid biosynthesis</keyword>
<dbReference type="EC" id="2.3.1.191" evidence="7"/>
<evidence type="ECO:0000256" key="3">
    <source>
        <dbReference type="ARBA" id="ARBA00022679"/>
    </source>
</evidence>
<feature type="active site" description="Proton acceptor" evidence="7">
    <location>
        <position position="254"/>
    </location>
</feature>
<evidence type="ECO:0000256" key="6">
    <source>
        <dbReference type="ARBA" id="ARBA00023315"/>
    </source>
</evidence>
<dbReference type="NCBIfam" id="NF002060">
    <property type="entry name" value="PRK00892.1"/>
    <property type="match status" value="1"/>
</dbReference>
<comment type="similarity">
    <text evidence="7">Belongs to the transferase hexapeptide repeat family. LpxD subfamily.</text>
</comment>
<dbReference type="InterPro" id="IPR020573">
    <property type="entry name" value="UDP_GlcNAc_AcTrfase_non-rep"/>
</dbReference>
<keyword evidence="2 7" id="KW-0441">Lipid A biosynthesis</keyword>
<dbReference type="Proteomes" id="UP001330434">
    <property type="component" value="Chromosome"/>
</dbReference>
<dbReference type="PANTHER" id="PTHR43378:SF2">
    <property type="entry name" value="UDP-3-O-ACYLGLUCOSAMINE N-ACYLTRANSFERASE 1, MITOCHONDRIAL-RELATED"/>
    <property type="match status" value="1"/>
</dbReference>
<dbReference type="NCBIfam" id="TIGR01853">
    <property type="entry name" value="lipid_A_lpxD"/>
    <property type="match status" value="1"/>
</dbReference>
<dbReference type="InterPro" id="IPR011004">
    <property type="entry name" value="Trimer_LpxA-like_sf"/>
</dbReference>
<proteinExistence type="inferred from homology"/>
<evidence type="ECO:0000313" key="9">
    <source>
        <dbReference type="EMBL" id="WVX67110.1"/>
    </source>
</evidence>
<dbReference type="PANTHER" id="PTHR43378">
    <property type="entry name" value="UDP-3-O-ACYLGLUCOSAMINE N-ACYLTRANSFERASE"/>
    <property type="match status" value="1"/>
</dbReference>
<gene>
    <name evidence="7" type="primary">lpxD</name>
    <name evidence="9" type="ORF">Bealeia1_01307</name>
</gene>
<evidence type="ECO:0000256" key="2">
    <source>
        <dbReference type="ARBA" id="ARBA00022556"/>
    </source>
</evidence>
<dbReference type="InterPro" id="IPR007691">
    <property type="entry name" value="LpxD"/>
</dbReference>
<comment type="function">
    <text evidence="7">Catalyzes the N-acylation of UDP-3-O-acylglucosamine using 3-hydroxyacyl-ACP as the acyl donor. Is involved in the biosynthesis of lipid A, a phosphorylated glycolipid that anchors the lipopolysaccharide to the outer membrane of the cell.</text>
</comment>
<sequence>MADSKFFSNKGPFTLEDLARIGECEIHRGDVTLSITDVAPMDAASSGTISVLNNPKYVSVLKTTNASACIVAEEYVEEAPPSMPLLVSEAPYRSYALIANAFYPNTAIQAEIHPSAVIHPSVKIGSNCNIAPLAVLEEGVELGNGITIGTHTFIGRGVSIGDGSIIASHVSIEYALIGRGVHIKTGARIGQQGYGFFMDDTGHKGGHVPVPQLGRVIIQDHVEIGANTTVDRGSGHDTVIGYGTRIDNLVQIAHNVQTGKGCVIVAQTGISGSTKLGDFVAMGGQVGMINHLKIGSGARIAAQSGVMRDIEPGEVVGGTPAMPIKSFYRQLATLQRLTKEKAKRG</sequence>
<evidence type="ECO:0000256" key="1">
    <source>
        <dbReference type="ARBA" id="ARBA00022516"/>
    </source>
</evidence>
<dbReference type="EMBL" id="CP133270">
    <property type="protein sequence ID" value="WVX67110.1"/>
    <property type="molecule type" value="Genomic_DNA"/>
</dbReference>
<reference evidence="9 10" key="1">
    <citation type="journal article" date="2024" name="Environ. Microbiol.">
        <title>Novel evolutionary insights on the interactions of the Holosporales (Alphaproteobacteria) with eukaryotic hosts from comparative genomics.</title>
        <authorList>
            <person name="Giovannini M."/>
            <person name="Petroni G."/>
            <person name="Castelli M."/>
        </authorList>
    </citation>
    <scope>NUCLEOTIDE SEQUENCE [LARGE SCALE GENOMIC DNA]</scope>
    <source>
        <strain evidence="9 10">US_Bl 15I1</strain>
    </source>
</reference>
<evidence type="ECO:0000313" key="10">
    <source>
        <dbReference type="Proteomes" id="UP001330434"/>
    </source>
</evidence>
<evidence type="ECO:0000256" key="5">
    <source>
        <dbReference type="ARBA" id="ARBA00023098"/>
    </source>
</evidence>
<dbReference type="SUPFAM" id="SSF51161">
    <property type="entry name" value="Trimeric LpxA-like enzymes"/>
    <property type="match status" value="1"/>
</dbReference>
<protein>
    <recommendedName>
        <fullName evidence="7">UDP-3-O-acylglucosamine N-acyltransferase</fullName>
        <ecNumber evidence="7">2.3.1.191</ecNumber>
    </recommendedName>
</protein>
<keyword evidence="3 7" id="KW-0808">Transferase</keyword>
<keyword evidence="5 7" id="KW-0443">Lipid metabolism</keyword>
<evidence type="ECO:0000259" key="8">
    <source>
        <dbReference type="Pfam" id="PF04613"/>
    </source>
</evidence>
<keyword evidence="6 7" id="KW-0012">Acyltransferase</keyword>
<dbReference type="HAMAP" id="MF_00523">
    <property type="entry name" value="LpxD"/>
    <property type="match status" value="1"/>
</dbReference>
<dbReference type="Gene3D" id="2.160.10.10">
    <property type="entry name" value="Hexapeptide repeat proteins"/>
    <property type="match status" value="1"/>
</dbReference>
<keyword evidence="4 7" id="KW-0677">Repeat</keyword>